<dbReference type="InterPro" id="IPR001261">
    <property type="entry name" value="ArgE/DapE_CS"/>
</dbReference>
<dbReference type="PIRSF" id="PIRSF037215">
    <property type="entry name" value="Peptidase_M20B"/>
    <property type="match status" value="1"/>
</dbReference>
<dbReference type="InterPro" id="IPR011650">
    <property type="entry name" value="Peptidase_M20_dimer"/>
</dbReference>
<dbReference type="NCBIfam" id="NF003976">
    <property type="entry name" value="PRK05469.1"/>
    <property type="match status" value="1"/>
</dbReference>
<name>A0ABZ1BQ61_9FIRM</name>
<evidence type="ECO:0000256" key="9">
    <source>
        <dbReference type="ARBA" id="ARBA00023049"/>
    </source>
</evidence>
<keyword evidence="4 12" id="KW-0031">Aminopeptidase</keyword>
<evidence type="ECO:0000256" key="10">
    <source>
        <dbReference type="NCBIfam" id="TIGR01882"/>
    </source>
</evidence>
<evidence type="ECO:0000259" key="11">
    <source>
        <dbReference type="Pfam" id="PF07687"/>
    </source>
</evidence>
<evidence type="ECO:0000256" key="1">
    <source>
        <dbReference type="ARBA" id="ARBA00000870"/>
    </source>
</evidence>
<dbReference type="InterPro" id="IPR002933">
    <property type="entry name" value="Peptidase_M20"/>
</dbReference>
<evidence type="ECO:0000313" key="13">
    <source>
        <dbReference type="Proteomes" id="UP001333102"/>
    </source>
</evidence>
<evidence type="ECO:0000256" key="4">
    <source>
        <dbReference type="ARBA" id="ARBA00022438"/>
    </source>
</evidence>
<comment type="similarity">
    <text evidence="3">Belongs to the peptidase M20B family.</text>
</comment>
<comment type="cofactor">
    <cofactor evidence="2">
        <name>Zn(2+)</name>
        <dbReference type="ChEBI" id="CHEBI:29105"/>
    </cofactor>
</comment>
<accession>A0ABZ1BQ61</accession>
<comment type="catalytic activity">
    <reaction evidence="1">
        <text>Release of the N-terminal residue from a tripeptide.</text>
        <dbReference type="EC" id="3.4.11.4"/>
    </reaction>
</comment>
<keyword evidence="7 12" id="KW-0378">Hydrolase</keyword>
<dbReference type="EC" id="3.4.11.4" evidence="10"/>
<dbReference type="NCBIfam" id="TIGR01882">
    <property type="entry name" value="peptidase-T"/>
    <property type="match status" value="1"/>
</dbReference>
<evidence type="ECO:0000256" key="3">
    <source>
        <dbReference type="ARBA" id="ARBA00009692"/>
    </source>
</evidence>
<keyword evidence="8" id="KW-0862">Zinc</keyword>
<dbReference type="PANTHER" id="PTHR42994">
    <property type="entry name" value="PEPTIDASE T"/>
    <property type="match status" value="1"/>
</dbReference>
<dbReference type="EMBL" id="CP141614">
    <property type="protein sequence ID" value="WRP14242.1"/>
    <property type="molecule type" value="Genomic_DNA"/>
</dbReference>
<dbReference type="Gene3D" id="3.40.630.10">
    <property type="entry name" value="Zn peptidases"/>
    <property type="match status" value="1"/>
</dbReference>
<dbReference type="Pfam" id="PF01546">
    <property type="entry name" value="Peptidase_M20"/>
    <property type="match status" value="1"/>
</dbReference>
<dbReference type="SUPFAM" id="SSF55031">
    <property type="entry name" value="Bacterial exopeptidase dimerisation domain"/>
    <property type="match status" value="1"/>
</dbReference>
<dbReference type="GO" id="GO:0045148">
    <property type="term" value="F:tripeptide aminopeptidase activity"/>
    <property type="evidence" value="ECO:0007669"/>
    <property type="project" value="UniProtKB-EC"/>
</dbReference>
<dbReference type="InterPro" id="IPR036264">
    <property type="entry name" value="Bact_exopeptidase_dim_dom"/>
</dbReference>
<gene>
    <name evidence="12" type="primary">pepT</name>
    <name evidence="12" type="ORF">VLY81_12575</name>
</gene>
<dbReference type="Proteomes" id="UP001333102">
    <property type="component" value="Chromosome"/>
</dbReference>
<dbReference type="InterPro" id="IPR010161">
    <property type="entry name" value="Peptidase_M20B"/>
</dbReference>
<dbReference type="PROSITE" id="PS00759">
    <property type="entry name" value="ARGE_DAPE_CPG2_2"/>
    <property type="match status" value="1"/>
</dbReference>
<evidence type="ECO:0000256" key="5">
    <source>
        <dbReference type="ARBA" id="ARBA00022670"/>
    </source>
</evidence>
<evidence type="ECO:0000256" key="7">
    <source>
        <dbReference type="ARBA" id="ARBA00022801"/>
    </source>
</evidence>
<evidence type="ECO:0000256" key="2">
    <source>
        <dbReference type="ARBA" id="ARBA00001947"/>
    </source>
</evidence>
<keyword evidence="9" id="KW-0482">Metalloprotease</keyword>
<evidence type="ECO:0000313" key="12">
    <source>
        <dbReference type="EMBL" id="WRP14242.1"/>
    </source>
</evidence>
<feature type="domain" description="Peptidase M20 dimerisation" evidence="11">
    <location>
        <begin position="225"/>
        <end position="315"/>
    </location>
</feature>
<dbReference type="Pfam" id="PF07687">
    <property type="entry name" value="M20_dimer"/>
    <property type="match status" value="1"/>
</dbReference>
<reference evidence="13" key="1">
    <citation type="submission" date="2023-12" db="EMBL/GenBank/DDBJ databases">
        <title>Novel isolates from deep terrestrial aquifers shed light on the physiology and ecology of the class Limnochordia.</title>
        <authorList>
            <person name="Karnachuk O.V."/>
            <person name="Lukina A.P."/>
            <person name="Avakyan M.R."/>
            <person name="Kadnikov V."/>
            <person name="Begmatov S."/>
            <person name="Beletsky A.V."/>
            <person name="Mardanov A.V."/>
            <person name="Ravin N.V."/>
        </authorList>
    </citation>
    <scope>NUCLEOTIDE SEQUENCE [LARGE SCALE GENOMIC DNA]</scope>
    <source>
        <strain evidence="13">LN</strain>
    </source>
</reference>
<dbReference type="SUPFAM" id="SSF53187">
    <property type="entry name" value="Zn-dependent exopeptidases"/>
    <property type="match status" value="1"/>
</dbReference>
<sequence length="424" mass="46285">MTTTMRRPDRIPDPGLLEEGVLAKFLRYVQVDSPSAEGVAQVPSTPEQWEMARLLRDELERMGLEDVELDEHGIVLGTLPGTVPGPAIGLLAHYDTFPGVPGRSVKPLVHRAWDGRPIRLPAGPVLDPADQPALLACVGHDLVSSDGSTLLGADDKAGVAEIMEALCRLIREPHRPRPPVRVAFTPDEETGRGIGFLDVRRFGCVAAYTLDGSGAGELSGENFDARNLRVTIEGRSAHTGTARGRMINAVRLAADFIAQVPASRLPETTDGHLGFIHVDAIEGNVERVTLKVALRHFSVEELDRLHEMVRQALQGLELRYPGARTALEVTGGYANMARRLADHPEVMELAREAIRKAGLEVVEVPIRGGTDGARLTQQGLPTPNLFTGGMNYHSRTEWASVPWMEKAVETVIHLLELWAERMGR</sequence>
<evidence type="ECO:0000256" key="8">
    <source>
        <dbReference type="ARBA" id="ARBA00022833"/>
    </source>
</evidence>
<dbReference type="NCBIfam" id="NF009920">
    <property type="entry name" value="PRK13381.1"/>
    <property type="match status" value="1"/>
</dbReference>
<evidence type="ECO:0000256" key="6">
    <source>
        <dbReference type="ARBA" id="ARBA00022723"/>
    </source>
</evidence>
<keyword evidence="6" id="KW-0479">Metal-binding</keyword>
<dbReference type="Gene3D" id="3.30.70.360">
    <property type="match status" value="1"/>
</dbReference>
<proteinExistence type="inferred from homology"/>
<keyword evidence="13" id="KW-1185">Reference proteome</keyword>
<keyword evidence="5" id="KW-0645">Protease</keyword>
<organism evidence="12 13">
    <name type="scientific">Geochorda subterranea</name>
    <dbReference type="NCBI Taxonomy" id="3109564"/>
    <lineage>
        <taxon>Bacteria</taxon>
        <taxon>Bacillati</taxon>
        <taxon>Bacillota</taxon>
        <taxon>Limnochordia</taxon>
        <taxon>Limnochordales</taxon>
        <taxon>Geochordaceae</taxon>
        <taxon>Geochorda</taxon>
    </lineage>
</organism>
<dbReference type="RefSeq" id="WP_324668546.1">
    <property type="nucleotide sequence ID" value="NZ_CP141614.1"/>
</dbReference>
<dbReference type="PANTHER" id="PTHR42994:SF1">
    <property type="entry name" value="PEPTIDASE T"/>
    <property type="match status" value="1"/>
</dbReference>
<protein>
    <recommendedName>
        <fullName evidence="10">Peptidase T</fullName>
        <ecNumber evidence="10">3.4.11.4</ecNumber>
    </recommendedName>
</protein>